<sequence>MTELRTFRRACYEAARRTGGTVSEFRLTESVTPNFHQAVIAYHDHQVAVVALRDSAVLAVAEPRVIDDAATESGPLTFIGSPDLVAALAEQSGFEILTSAELAQPFDAAAWPELDRHDIRHWKPQTVGEALFNYWD</sequence>
<dbReference type="AlphaFoldDB" id="A0A516NEM6"/>
<accession>A0A516NEM6</accession>
<protein>
    <submittedName>
        <fullName evidence="1">Uncharacterized protein</fullName>
    </submittedName>
</protein>
<dbReference type="EMBL" id="CP041695">
    <property type="protein sequence ID" value="QDP77362.1"/>
    <property type="molecule type" value="Genomic_DNA"/>
</dbReference>
<reference evidence="1 2" key="1">
    <citation type="submission" date="2019-07" db="EMBL/GenBank/DDBJ databases">
        <title>Complete Genome Sequence and Methylome Analysis of Nocardia otitidis-caviarum NEB252.</title>
        <authorList>
            <person name="Fomenkov A."/>
            <person name="Anton B.P."/>
            <person name="Vincze T."/>
            <person name="Roberts R.J."/>
        </authorList>
    </citation>
    <scope>NUCLEOTIDE SEQUENCE [LARGE SCALE GENOMIC DNA]</scope>
    <source>
        <strain evidence="1 2">NEB252</strain>
    </source>
</reference>
<dbReference type="GeneID" id="80330792"/>
<name>A0A516NEM6_9NOCA</name>
<dbReference type="KEGG" id="nod:FOH10_00040"/>
<organism evidence="1 2">
    <name type="scientific">Nocardia otitidiscaviarum</name>
    <dbReference type="NCBI Taxonomy" id="1823"/>
    <lineage>
        <taxon>Bacteria</taxon>
        <taxon>Bacillati</taxon>
        <taxon>Actinomycetota</taxon>
        <taxon>Actinomycetes</taxon>
        <taxon>Mycobacteriales</taxon>
        <taxon>Nocardiaceae</taxon>
        <taxon>Nocardia</taxon>
    </lineage>
</organism>
<evidence type="ECO:0000313" key="1">
    <source>
        <dbReference type="EMBL" id="QDP77362.1"/>
    </source>
</evidence>
<evidence type="ECO:0000313" key="2">
    <source>
        <dbReference type="Proteomes" id="UP000317039"/>
    </source>
</evidence>
<gene>
    <name evidence="1" type="ORF">FOH10_00040</name>
</gene>
<dbReference type="RefSeq" id="WP_039817555.1">
    <property type="nucleotide sequence ID" value="NZ_CP041695.1"/>
</dbReference>
<dbReference type="OrthoDB" id="6313019at2"/>
<dbReference type="Proteomes" id="UP000317039">
    <property type="component" value="Chromosome"/>
</dbReference>
<proteinExistence type="predicted"/>